<dbReference type="GeneID" id="81463124"/>
<organism evidence="1 2">
    <name type="scientific">Penicillium concentricum</name>
    <dbReference type="NCBI Taxonomy" id="293559"/>
    <lineage>
        <taxon>Eukaryota</taxon>
        <taxon>Fungi</taxon>
        <taxon>Dikarya</taxon>
        <taxon>Ascomycota</taxon>
        <taxon>Pezizomycotina</taxon>
        <taxon>Eurotiomycetes</taxon>
        <taxon>Eurotiomycetidae</taxon>
        <taxon>Eurotiales</taxon>
        <taxon>Aspergillaceae</taxon>
        <taxon>Penicillium</taxon>
    </lineage>
</organism>
<evidence type="ECO:0000313" key="2">
    <source>
        <dbReference type="Proteomes" id="UP001147752"/>
    </source>
</evidence>
<gene>
    <name evidence="1" type="ORF">N7517_006211</name>
</gene>
<reference evidence="1" key="1">
    <citation type="submission" date="2022-12" db="EMBL/GenBank/DDBJ databases">
        <authorList>
            <person name="Petersen C."/>
        </authorList>
    </citation>
    <scope>NUCLEOTIDE SEQUENCE</scope>
    <source>
        <strain evidence="1">IBT 3081</strain>
    </source>
</reference>
<protein>
    <submittedName>
        <fullName evidence="1">Uncharacterized protein</fullName>
    </submittedName>
</protein>
<proteinExistence type="predicted"/>
<name>A0A9W9SA33_9EURO</name>
<keyword evidence="2" id="KW-1185">Reference proteome</keyword>
<reference evidence="1" key="2">
    <citation type="journal article" date="2023" name="IMA Fungus">
        <title>Comparative genomic study of the Penicillium genus elucidates a diverse pangenome and 15 lateral gene transfer events.</title>
        <authorList>
            <person name="Petersen C."/>
            <person name="Sorensen T."/>
            <person name="Nielsen M.R."/>
            <person name="Sondergaard T.E."/>
            <person name="Sorensen J.L."/>
            <person name="Fitzpatrick D.A."/>
            <person name="Frisvad J.C."/>
            <person name="Nielsen K.L."/>
        </authorList>
    </citation>
    <scope>NUCLEOTIDE SEQUENCE</scope>
    <source>
        <strain evidence="1">IBT 3081</strain>
    </source>
</reference>
<dbReference type="RefSeq" id="XP_056580191.1">
    <property type="nucleotide sequence ID" value="XM_056723941.1"/>
</dbReference>
<dbReference type="EMBL" id="JAPZBT010000002">
    <property type="protein sequence ID" value="KAJ5374205.1"/>
    <property type="molecule type" value="Genomic_DNA"/>
</dbReference>
<dbReference type="AlphaFoldDB" id="A0A9W9SA33"/>
<evidence type="ECO:0000313" key="1">
    <source>
        <dbReference type="EMBL" id="KAJ5374205.1"/>
    </source>
</evidence>
<dbReference type="Proteomes" id="UP001147752">
    <property type="component" value="Unassembled WGS sequence"/>
</dbReference>
<accession>A0A9W9SA33</accession>
<comment type="caution">
    <text evidence="1">The sequence shown here is derived from an EMBL/GenBank/DDBJ whole genome shotgun (WGS) entry which is preliminary data.</text>
</comment>
<sequence>MDRYLPPDTPDTLNTPGLHHIKESTAESDSDGQCQVHSVPHTGNTNSIDHISSEERSAGCKELVSYSRPRWRNAWRQRVAKQTAKIWALDIQNAPGTTRGVVWNSSGNQ</sequence>